<gene>
    <name evidence="2" type="ORF">BN138_29</name>
</gene>
<evidence type="ECO:0000313" key="2">
    <source>
        <dbReference type="EMBL" id="CCO20841.1"/>
    </source>
</evidence>
<dbReference type="EMBL" id="HF548270">
    <property type="protein sequence ID" value="CCO20841.1"/>
    <property type="molecule type" value="Genomic_DNA"/>
</dbReference>
<evidence type="ECO:0008006" key="3">
    <source>
        <dbReference type="Google" id="ProtNLM"/>
    </source>
</evidence>
<evidence type="ECO:0000256" key="1">
    <source>
        <dbReference type="SAM" id="MobiDB-lite"/>
    </source>
</evidence>
<accession>S0DG05</accession>
<dbReference type="Gene3D" id="1.10.1070.20">
    <property type="match status" value="1"/>
</dbReference>
<name>S0DG05_9ZZZZ</name>
<protein>
    <recommendedName>
        <fullName evidence="3">HipA-like C-terminal domain-containing protein</fullName>
    </recommendedName>
</protein>
<organism evidence="2">
    <name type="scientific">termite gut metagenome</name>
    <dbReference type="NCBI Taxonomy" id="433724"/>
    <lineage>
        <taxon>unclassified sequences</taxon>
        <taxon>metagenomes</taxon>
        <taxon>organismal metagenomes</taxon>
    </lineage>
</organism>
<dbReference type="AlphaFoldDB" id="S0DG05"/>
<feature type="region of interest" description="Disordered" evidence="1">
    <location>
        <begin position="376"/>
        <end position="399"/>
    </location>
</feature>
<reference evidence="2" key="1">
    <citation type="submission" date="2012-10" db="EMBL/GenBank/DDBJ databases">
        <authorList>
            <person name="Sandrine L."/>
        </authorList>
    </citation>
    <scope>NUCLEOTIDE SEQUENCE</scope>
</reference>
<proteinExistence type="predicted"/>
<sequence length="399" mass="44438">MTGGPVMQDFLLLSKDTPVAQIIGGVVQPIEPERLPLFLLRTGDVRAWLESRAIDGHRTNSRLLKRALRLEHKDDLTAVLAVNAATITDNYWVKPLEDEALRYTNVRFKVNMFDNLALTGDVNSFDQPPDRTPELTNTGSFEKCWRLEDGQWQMFKAGKPEELFSELLAFRLGKLLGFPMAEYEAAGDFIRSRDFTENAGVDFESAAGIVGDEPDYIKIYEALRTLGENLAGQYVKMCYLDGLIYNMDRHEHNFGVLRDSDTGEVLSLAPFFDHNIALIARGYPSRAPGDALITDFAELVRQIGAPLCVRRLTEQEVLAEALGIPFDPPATDAVPDPKAFTARYLISRQAALEEQCRGLLVFGNDRPSVLGQIRAAKNEQRACPPPTPGKPKSKTGPER</sequence>
<reference evidence="2" key="2">
    <citation type="journal article" date="2013" name="Biotechnol. Biofuels">
        <title>Mining for hemicellulases in the fungus-growing termite Pseudacanthotermes militaris using functional metagenomics.</title>
        <authorList>
            <person name="Bastien G."/>
            <person name="Arnal G."/>
            <person name="Bozonnet S."/>
            <person name="Laguerre S."/>
            <person name="Ferreira F."/>
            <person name="Faure R."/>
            <person name="Henrissat B."/>
            <person name="Lefevre F."/>
            <person name="Robe P."/>
            <person name="Bouchez O."/>
            <person name="Noirot C."/>
            <person name="Dumon C."/>
            <person name="O'Donohue M."/>
        </authorList>
    </citation>
    <scope>NUCLEOTIDE SEQUENCE</scope>
</reference>